<dbReference type="PANTHER" id="PTHR23135:SF4">
    <property type="entry name" value="UDP-N-ACETYLMURAMOYL-L-ALANYL-D-GLUTAMATE--2,6-DIAMINOPIMELATE LIGASE MURE HOMOLOG, CHLOROPLASTIC"/>
    <property type="match status" value="1"/>
</dbReference>
<dbReference type="InterPro" id="IPR036615">
    <property type="entry name" value="Mur_ligase_C_dom_sf"/>
</dbReference>
<name>A0A1F5HIP7_9BACT</name>
<dbReference type="InterPro" id="IPR004101">
    <property type="entry name" value="Mur_ligase_C"/>
</dbReference>
<evidence type="ECO:0000259" key="1">
    <source>
        <dbReference type="Pfam" id="PF02875"/>
    </source>
</evidence>
<comment type="caution">
    <text evidence="3">The sequence shown here is derived from an EMBL/GenBank/DDBJ whole genome shotgun (WGS) entry which is preliminary data.</text>
</comment>
<protein>
    <recommendedName>
        <fullName evidence="5">UDP-N-acetylmuramyl-tripeptide synthetase</fullName>
    </recommendedName>
</protein>
<dbReference type="GO" id="GO:0005524">
    <property type="term" value="F:ATP binding"/>
    <property type="evidence" value="ECO:0007669"/>
    <property type="project" value="InterPro"/>
</dbReference>
<reference evidence="3 4" key="1">
    <citation type="journal article" date="2016" name="Nat. Commun.">
        <title>Thousands of microbial genomes shed light on interconnected biogeochemical processes in an aquifer system.</title>
        <authorList>
            <person name="Anantharaman K."/>
            <person name="Brown C.T."/>
            <person name="Hug L.A."/>
            <person name="Sharon I."/>
            <person name="Castelle C.J."/>
            <person name="Probst A.J."/>
            <person name="Thomas B.C."/>
            <person name="Singh A."/>
            <person name="Wilkins M.J."/>
            <person name="Karaoz U."/>
            <person name="Brodie E.L."/>
            <person name="Williams K.H."/>
            <person name="Hubbard S.S."/>
            <person name="Banfield J.F."/>
        </authorList>
    </citation>
    <scope>NUCLEOTIDE SEQUENCE [LARGE SCALE GENOMIC DNA]</scope>
</reference>
<dbReference type="InterPro" id="IPR013221">
    <property type="entry name" value="Mur_ligase_cen"/>
</dbReference>
<feature type="domain" description="Mur ligase central" evidence="2">
    <location>
        <begin position="33"/>
        <end position="214"/>
    </location>
</feature>
<dbReference type="GO" id="GO:0016881">
    <property type="term" value="F:acid-amino acid ligase activity"/>
    <property type="evidence" value="ECO:0007669"/>
    <property type="project" value="InterPro"/>
</dbReference>
<gene>
    <name evidence="3" type="ORF">A3B51_01905</name>
</gene>
<accession>A0A1F5HIP7</accession>
<feature type="domain" description="Mur ligase C-terminal" evidence="1">
    <location>
        <begin position="236"/>
        <end position="370"/>
    </location>
</feature>
<dbReference type="Proteomes" id="UP000176780">
    <property type="component" value="Unassembled WGS sequence"/>
</dbReference>
<dbReference type="AlphaFoldDB" id="A0A1F5HIP7"/>
<sequence length="401" mass="44514">MWQKIKNYYHLLQAIIAATYFGFPSKKLVVIGVTGTDGKTTTVTMIYHILKKAGQEVSMISSLGAQIGSKKIGTGMHVTTPNPYYIQKYLKLAKDAGSKYFVLEATSHGLDQNRLSFVKFKVAALTNVSDEHLDYHKNLTNYMKAKSKLFQNVDFSILNIDDYSFNFLKKIATGKKLTYGRNPHADFNHKNFAINLKISGDYNLQNALAAAATATALGINKKIVIGALSTFQAVEGRMEQLKLGQNFRVYVDFAHTPNGLENALIFLNSIRLFKNTRVISVFGAAGERDKLKRIQMGKVAAKYSDICILTAEDPRKEKVEIICAQIAKGLKAAGKAEGEGFYIIPDRQVAINYAAKIAKSGDIVGLFGKGHEKSMSIGKKEFPWDEFSTAKEAIKRRLKTE</sequence>
<dbReference type="Gene3D" id="3.40.1190.10">
    <property type="entry name" value="Mur-like, catalytic domain"/>
    <property type="match status" value="1"/>
</dbReference>
<evidence type="ECO:0000313" key="4">
    <source>
        <dbReference type="Proteomes" id="UP000176780"/>
    </source>
</evidence>
<dbReference type="Pfam" id="PF08245">
    <property type="entry name" value="Mur_ligase_M"/>
    <property type="match status" value="1"/>
</dbReference>
<dbReference type="SUPFAM" id="SSF53623">
    <property type="entry name" value="MurD-like peptide ligases, catalytic domain"/>
    <property type="match status" value="1"/>
</dbReference>
<dbReference type="EMBL" id="MFBQ01000041">
    <property type="protein sequence ID" value="OGE03905.1"/>
    <property type="molecule type" value="Genomic_DNA"/>
</dbReference>
<organism evidence="3 4">
    <name type="scientific">Candidatus Curtissbacteria bacterium RIFCSPLOWO2_01_FULL_41_18</name>
    <dbReference type="NCBI Taxonomy" id="1797727"/>
    <lineage>
        <taxon>Bacteria</taxon>
        <taxon>Candidatus Curtissiibacteriota</taxon>
    </lineage>
</organism>
<dbReference type="Pfam" id="PF02875">
    <property type="entry name" value="Mur_ligase_C"/>
    <property type="match status" value="1"/>
</dbReference>
<evidence type="ECO:0000313" key="3">
    <source>
        <dbReference type="EMBL" id="OGE03905.1"/>
    </source>
</evidence>
<dbReference type="STRING" id="1797727.A3B51_01905"/>
<dbReference type="PANTHER" id="PTHR23135">
    <property type="entry name" value="MUR LIGASE FAMILY MEMBER"/>
    <property type="match status" value="1"/>
</dbReference>
<proteinExistence type="predicted"/>
<evidence type="ECO:0008006" key="5">
    <source>
        <dbReference type="Google" id="ProtNLM"/>
    </source>
</evidence>
<dbReference type="SUPFAM" id="SSF53244">
    <property type="entry name" value="MurD-like peptide ligases, peptide-binding domain"/>
    <property type="match status" value="1"/>
</dbReference>
<evidence type="ECO:0000259" key="2">
    <source>
        <dbReference type="Pfam" id="PF08245"/>
    </source>
</evidence>
<dbReference type="InterPro" id="IPR036565">
    <property type="entry name" value="Mur-like_cat_sf"/>
</dbReference>
<dbReference type="Gene3D" id="3.90.190.20">
    <property type="entry name" value="Mur ligase, C-terminal domain"/>
    <property type="match status" value="1"/>
</dbReference>